<dbReference type="AlphaFoldDB" id="A0A4R1L3E2"/>
<evidence type="ECO:0000256" key="1">
    <source>
        <dbReference type="ARBA" id="ARBA00006479"/>
    </source>
</evidence>
<sequence length="296" mass="32001">MAKTIGVVMAEQVLAGCFEDHKLVGELRRFPASEEETGALVELPVDALCEIICTQIEALATDNEISAIGVALPGIVRNGIIEDSPNLAQLKGAHIAAMINAGLASRGISHKVSVFNDADATAAGIAATRGQLDRLIRVWTVGNGIGFGRFPYTEGPWEGGHTTVTLDPRENYCGCGGKGHLEGIMGHRAMRLRFLDMEPDEIFEAAKHGDRRCCDFVELWHRALAAATATQIHIEGPGRFYFTGRDIDRLDLSRLKEVLYEMVKMSPLQSYTVELIPEDPLLAVIGAGTAAEHGKP</sequence>
<dbReference type="EMBL" id="SMGK01000005">
    <property type="protein sequence ID" value="TCK71577.1"/>
    <property type="molecule type" value="Genomic_DNA"/>
</dbReference>
<name>A0A4R1L3E2_9BACT</name>
<proteinExistence type="inferred from homology"/>
<evidence type="ECO:0000313" key="3">
    <source>
        <dbReference type="Proteomes" id="UP000295210"/>
    </source>
</evidence>
<dbReference type="OrthoDB" id="107963at2"/>
<dbReference type="Pfam" id="PF00480">
    <property type="entry name" value="ROK"/>
    <property type="match status" value="1"/>
</dbReference>
<keyword evidence="3" id="KW-1185">Reference proteome</keyword>
<gene>
    <name evidence="2" type="ORF">C7378_2857</name>
</gene>
<comment type="caution">
    <text evidence="2">The sequence shown here is derived from an EMBL/GenBank/DDBJ whole genome shotgun (WGS) entry which is preliminary data.</text>
</comment>
<dbReference type="PANTHER" id="PTHR18964">
    <property type="entry name" value="ROK (REPRESSOR, ORF, KINASE) FAMILY"/>
    <property type="match status" value="1"/>
</dbReference>
<dbReference type="PANTHER" id="PTHR18964:SF149">
    <property type="entry name" value="BIFUNCTIONAL UDP-N-ACETYLGLUCOSAMINE 2-EPIMERASE_N-ACETYLMANNOSAMINE KINASE"/>
    <property type="match status" value="1"/>
</dbReference>
<dbReference type="RefSeq" id="WP_131998080.1">
    <property type="nucleotide sequence ID" value="NZ_SMGK01000005.1"/>
</dbReference>
<evidence type="ECO:0000313" key="2">
    <source>
        <dbReference type="EMBL" id="TCK71577.1"/>
    </source>
</evidence>
<dbReference type="InterPro" id="IPR000600">
    <property type="entry name" value="ROK"/>
</dbReference>
<protein>
    <submittedName>
        <fullName evidence="2">Putative NBD/HSP70 family sugar kinase</fullName>
    </submittedName>
</protein>
<reference evidence="2 3" key="1">
    <citation type="submission" date="2019-03" db="EMBL/GenBank/DDBJ databases">
        <title>Genomic Encyclopedia of Type Strains, Phase IV (KMG-IV): sequencing the most valuable type-strain genomes for metagenomic binning, comparative biology and taxonomic classification.</title>
        <authorList>
            <person name="Goeker M."/>
        </authorList>
    </citation>
    <scope>NUCLEOTIDE SEQUENCE [LARGE SCALE GENOMIC DNA]</scope>
    <source>
        <strain evidence="2 3">DSM 103428</strain>
    </source>
</reference>
<keyword evidence="2" id="KW-0418">Kinase</keyword>
<comment type="similarity">
    <text evidence="1">Belongs to the ROK (NagC/XylR) family.</text>
</comment>
<dbReference type="Proteomes" id="UP000295210">
    <property type="component" value="Unassembled WGS sequence"/>
</dbReference>
<dbReference type="Gene3D" id="3.30.420.40">
    <property type="match status" value="2"/>
</dbReference>
<keyword evidence="2" id="KW-0808">Transferase</keyword>
<dbReference type="SUPFAM" id="SSF53067">
    <property type="entry name" value="Actin-like ATPase domain"/>
    <property type="match status" value="1"/>
</dbReference>
<dbReference type="InterPro" id="IPR043129">
    <property type="entry name" value="ATPase_NBD"/>
</dbReference>
<dbReference type="GO" id="GO:0016301">
    <property type="term" value="F:kinase activity"/>
    <property type="evidence" value="ECO:0007669"/>
    <property type="project" value="UniProtKB-KW"/>
</dbReference>
<accession>A0A4R1L3E2</accession>
<organism evidence="2 3">
    <name type="scientific">Acidipila rosea</name>
    <dbReference type="NCBI Taxonomy" id="768535"/>
    <lineage>
        <taxon>Bacteria</taxon>
        <taxon>Pseudomonadati</taxon>
        <taxon>Acidobacteriota</taxon>
        <taxon>Terriglobia</taxon>
        <taxon>Terriglobales</taxon>
        <taxon>Acidobacteriaceae</taxon>
        <taxon>Acidipila</taxon>
    </lineage>
</organism>